<evidence type="ECO:0000256" key="1">
    <source>
        <dbReference type="ARBA" id="ARBA00022723"/>
    </source>
</evidence>
<dbReference type="Proteomes" id="UP000284706">
    <property type="component" value="Unassembled WGS sequence"/>
</dbReference>
<evidence type="ECO:0000313" key="6">
    <source>
        <dbReference type="Proteomes" id="UP000284706"/>
    </source>
</evidence>
<dbReference type="GO" id="GO:0003677">
    <property type="term" value="F:DNA binding"/>
    <property type="evidence" value="ECO:0007669"/>
    <property type="project" value="InterPro"/>
</dbReference>
<organism evidence="5 6">
    <name type="scientific">Gymnopilus dilepis</name>
    <dbReference type="NCBI Taxonomy" id="231916"/>
    <lineage>
        <taxon>Eukaryota</taxon>
        <taxon>Fungi</taxon>
        <taxon>Dikarya</taxon>
        <taxon>Basidiomycota</taxon>
        <taxon>Agaricomycotina</taxon>
        <taxon>Agaricomycetes</taxon>
        <taxon>Agaricomycetidae</taxon>
        <taxon>Agaricales</taxon>
        <taxon>Agaricineae</taxon>
        <taxon>Hymenogastraceae</taxon>
        <taxon>Gymnopilus</taxon>
    </lineage>
</organism>
<dbReference type="InterPro" id="IPR007219">
    <property type="entry name" value="XnlR_reg_dom"/>
</dbReference>
<sequence length="998" mass="109366">MAKGEESSTMASQSKKKRPEDEPMLEDVVSKPLQLQRRRVWRACESCRRKKIKCDGCEPTCSQCSLSGSQCTWLQTKDRAALSRHYVQELEARLLHMESLFAQIAPALEQQMAVSSNGAAQGGIPDPKNPESLAPAAAILRSIAPKVAPSPEATATTPPPDTNTDDDVSELFGQLALDEYGHMRWIGGSSTMSLIQSFRALTSSPLHRISPMEEDPQAPGPSVNKLYFPAAVFFGKIHALPGPEEVEFPVRDLADKLVAAYFARLHFLMPVIDKPSFFRQYAHVMDNQHDLDTVRSETAFLSLMFAVFACAANLVEDPRLATSERHDDGGMGMVYYERALILQYISHPNIQVAHVQCFILMSSFLCSVNCLPQAWILIGQAVRAGQDLGLHRSPRRLLITPVEKELRRKIWWGVYILDRMLALALGRPLGINDSDCDVELPVEVDDEHLPEYFTGAPMTQRQLSLMTGTVALIKLYEIGGRVLRQVYALENCKDQLEPERKADLQRTVESLDAELTKWCDELPIVFKSQSETEEQVSMGAVLCSHYYSILTTLHRNLLPVKRDQPVTAKSTVKAVSSARSCIRLAPSMKHVVPPSHHLAFFIQHLFSSAVIVLLYAMHASDLRAASAAMDEAKSTLAALESWEGSWPGARKCKELLFDLINTANEAIAKGSRDKSASTGSAQIPGQSTPAAAPVAAPVPAQTPTTSTHERRRSVTIATSASGRAAKGRPRRTQSRDPGSSSGRRLAAVSPYRVDGGQRARSTSRRRGHDEPDGLDRSAAAASFYQSFSSPTTSVPPRPGSSNHSSPASVNLPSPSMPPMVANDSTQPTQTKQDPSPQLSANAYTYTSPLSPAQLPSPHRYEFEYGIQPSVLTQSNLQQWNGNNGEQQMFAANPSENLYNNPYGAYTNLEGYGNYDPNSQMAGGVAGLSTTPPSSTFDAVGLPFRGLDFIRNYNPSGYMTGDQDSLWQSYDPGAFGYDPDLPFTLGDTTNELHDSVHQS</sequence>
<proteinExistence type="predicted"/>
<dbReference type="STRING" id="231916.A0A409XXL0"/>
<evidence type="ECO:0000256" key="3">
    <source>
        <dbReference type="SAM" id="MobiDB-lite"/>
    </source>
</evidence>
<dbReference type="GO" id="GO:0008270">
    <property type="term" value="F:zinc ion binding"/>
    <property type="evidence" value="ECO:0007669"/>
    <property type="project" value="InterPro"/>
</dbReference>
<dbReference type="GO" id="GO:0006351">
    <property type="term" value="P:DNA-templated transcription"/>
    <property type="evidence" value="ECO:0007669"/>
    <property type="project" value="InterPro"/>
</dbReference>
<dbReference type="GO" id="GO:0000981">
    <property type="term" value="F:DNA-binding transcription factor activity, RNA polymerase II-specific"/>
    <property type="evidence" value="ECO:0007669"/>
    <property type="project" value="InterPro"/>
</dbReference>
<feature type="compositionally biased region" description="Polar residues" evidence="3">
    <location>
        <begin position="799"/>
        <end position="813"/>
    </location>
</feature>
<reference evidence="5 6" key="1">
    <citation type="journal article" date="2018" name="Evol. Lett.">
        <title>Horizontal gene cluster transfer increased hallucinogenic mushroom diversity.</title>
        <authorList>
            <person name="Reynolds H.T."/>
            <person name="Vijayakumar V."/>
            <person name="Gluck-Thaler E."/>
            <person name="Korotkin H.B."/>
            <person name="Matheny P.B."/>
            <person name="Slot J.C."/>
        </authorList>
    </citation>
    <scope>NUCLEOTIDE SEQUENCE [LARGE SCALE GENOMIC DNA]</scope>
    <source>
        <strain evidence="5 6">SRW20</strain>
    </source>
</reference>
<feature type="compositionally biased region" description="Polar residues" evidence="3">
    <location>
        <begin position="822"/>
        <end position="850"/>
    </location>
</feature>
<dbReference type="SMART" id="SM00906">
    <property type="entry name" value="Fungal_trans"/>
    <property type="match status" value="1"/>
</dbReference>
<keyword evidence="6" id="KW-1185">Reference proteome</keyword>
<gene>
    <name evidence="5" type="ORF">CVT26_008504</name>
</gene>
<dbReference type="InParanoid" id="A0A409XXL0"/>
<dbReference type="InterPro" id="IPR001138">
    <property type="entry name" value="Zn2Cys6_DnaBD"/>
</dbReference>
<keyword evidence="1" id="KW-0479">Metal-binding</keyword>
<feature type="compositionally biased region" description="Low complexity" evidence="3">
    <location>
        <begin position="777"/>
        <end position="789"/>
    </location>
</feature>
<feature type="region of interest" description="Disordered" evidence="3">
    <location>
        <begin position="1"/>
        <end position="29"/>
    </location>
</feature>
<dbReference type="InterPro" id="IPR036864">
    <property type="entry name" value="Zn2-C6_fun-type_DNA-bd_sf"/>
</dbReference>
<dbReference type="PROSITE" id="PS50048">
    <property type="entry name" value="ZN2_CY6_FUNGAL_2"/>
    <property type="match status" value="1"/>
</dbReference>
<dbReference type="AlphaFoldDB" id="A0A409XXL0"/>
<dbReference type="CDD" id="cd00067">
    <property type="entry name" value="GAL4"/>
    <property type="match status" value="1"/>
</dbReference>
<accession>A0A409XXL0</accession>
<dbReference type="SUPFAM" id="SSF57701">
    <property type="entry name" value="Zn2/Cys6 DNA-binding domain"/>
    <property type="match status" value="1"/>
</dbReference>
<evidence type="ECO:0000313" key="5">
    <source>
        <dbReference type="EMBL" id="PPQ95476.1"/>
    </source>
</evidence>
<evidence type="ECO:0000259" key="4">
    <source>
        <dbReference type="PROSITE" id="PS50048"/>
    </source>
</evidence>
<dbReference type="SMART" id="SM00066">
    <property type="entry name" value="GAL4"/>
    <property type="match status" value="1"/>
</dbReference>
<keyword evidence="2" id="KW-0539">Nucleus</keyword>
<dbReference type="PANTHER" id="PTHR46910:SF1">
    <property type="entry name" value="MISCELLANEOUS ZN(II)2CYS6 TRANSCRIPTION FACTOR (EUROFUNG)-RELATED"/>
    <property type="match status" value="1"/>
</dbReference>
<dbReference type="OrthoDB" id="434771at2759"/>
<comment type="caution">
    <text evidence="5">The sequence shown here is derived from an EMBL/GenBank/DDBJ whole genome shotgun (WGS) entry which is preliminary data.</text>
</comment>
<feature type="compositionally biased region" description="Polar residues" evidence="3">
    <location>
        <begin position="676"/>
        <end position="685"/>
    </location>
</feature>
<dbReference type="Gene3D" id="4.10.240.10">
    <property type="entry name" value="Zn(2)-C6 fungal-type DNA-binding domain"/>
    <property type="match status" value="1"/>
</dbReference>
<feature type="region of interest" description="Disordered" evidence="3">
    <location>
        <begin position="669"/>
        <end position="856"/>
    </location>
</feature>
<dbReference type="Pfam" id="PF04082">
    <property type="entry name" value="Fungal_trans"/>
    <property type="match status" value="1"/>
</dbReference>
<dbReference type="Pfam" id="PF00172">
    <property type="entry name" value="Zn_clus"/>
    <property type="match status" value="1"/>
</dbReference>
<evidence type="ECO:0000256" key="2">
    <source>
        <dbReference type="ARBA" id="ARBA00023242"/>
    </source>
</evidence>
<feature type="region of interest" description="Disordered" evidence="3">
    <location>
        <begin position="145"/>
        <end position="166"/>
    </location>
</feature>
<dbReference type="CDD" id="cd12148">
    <property type="entry name" value="fungal_TF_MHR"/>
    <property type="match status" value="1"/>
</dbReference>
<dbReference type="PANTHER" id="PTHR46910">
    <property type="entry name" value="TRANSCRIPTION FACTOR PDR1"/>
    <property type="match status" value="1"/>
</dbReference>
<feature type="domain" description="Zn(2)-C6 fungal-type" evidence="4">
    <location>
        <begin position="43"/>
        <end position="73"/>
    </location>
</feature>
<name>A0A409XXL0_9AGAR</name>
<dbReference type="EMBL" id="NHYE01001424">
    <property type="protein sequence ID" value="PPQ95476.1"/>
    <property type="molecule type" value="Genomic_DNA"/>
</dbReference>
<dbReference type="InterPro" id="IPR050987">
    <property type="entry name" value="AtrR-like"/>
</dbReference>
<feature type="compositionally biased region" description="Low complexity" evidence="3">
    <location>
        <begin position="686"/>
        <end position="706"/>
    </location>
</feature>
<protein>
    <recommendedName>
        <fullName evidence="4">Zn(2)-C6 fungal-type domain-containing protein</fullName>
    </recommendedName>
</protein>
<dbReference type="PROSITE" id="PS00463">
    <property type="entry name" value="ZN2_CY6_FUNGAL_1"/>
    <property type="match status" value="1"/>
</dbReference>